<dbReference type="SUPFAM" id="SSF52096">
    <property type="entry name" value="ClpP/crotonase"/>
    <property type="match status" value="1"/>
</dbReference>
<dbReference type="GeneID" id="27351100"/>
<keyword evidence="2" id="KW-0456">Lyase</keyword>
<dbReference type="STRING" id="569365.A0A0D2BX78"/>
<dbReference type="PANTHER" id="PTHR11941:SF158">
    <property type="entry name" value="ENOYL-COA HYDRATASE (AFU_ORTHOLOGUE AFUA_2G10650)"/>
    <property type="match status" value="1"/>
</dbReference>
<dbReference type="CDD" id="cd06558">
    <property type="entry name" value="crotonase-like"/>
    <property type="match status" value="1"/>
</dbReference>
<dbReference type="OrthoDB" id="2139957at2759"/>
<dbReference type="Pfam" id="PF00378">
    <property type="entry name" value="ECH_1"/>
    <property type="match status" value="1"/>
</dbReference>
<evidence type="ECO:0000313" key="4">
    <source>
        <dbReference type="EMBL" id="KIW23728.1"/>
    </source>
</evidence>
<evidence type="ECO:0000256" key="2">
    <source>
        <dbReference type="ARBA" id="ARBA00023239"/>
    </source>
</evidence>
<evidence type="ECO:0000313" key="5">
    <source>
        <dbReference type="Proteomes" id="UP000054466"/>
    </source>
</evidence>
<dbReference type="Gene3D" id="1.10.12.10">
    <property type="entry name" value="Lyase 2-enoyl-coa Hydratase, Chain A, domain 2"/>
    <property type="match status" value="1"/>
</dbReference>
<dbReference type="InterPro" id="IPR001753">
    <property type="entry name" value="Enoyl-CoA_hydra/iso"/>
</dbReference>
<dbReference type="RefSeq" id="XP_016243944.1">
    <property type="nucleotide sequence ID" value="XM_016399382.1"/>
</dbReference>
<dbReference type="GO" id="GO:0016829">
    <property type="term" value="F:lyase activity"/>
    <property type="evidence" value="ECO:0007669"/>
    <property type="project" value="UniProtKB-KW"/>
</dbReference>
<dbReference type="PANTHER" id="PTHR11941">
    <property type="entry name" value="ENOYL-COA HYDRATASE-RELATED"/>
    <property type="match status" value="1"/>
</dbReference>
<dbReference type="HOGENOM" id="CLU_009834_7_6_1"/>
<comment type="similarity">
    <text evidence="1 3">Belongs to the enoyl-CoA hydratase/isomerase family.</text>
</comment>
<sequence>MESFHHQPPPTSFVKLSYPAPHVVLVTMSRPEKLNCTTAANVIELTDVFRWIDDEPTLFVAVLTGAGRAFSTGADLSEWQQKADAPNARPGAGPGDVPGALPLSNRLGKKPIVAAVNGLALGGGCETVINCDLVVAADTALFGLVEVKRGVAAYAGALPRLIRTIGLQRASEFALTRAYITAQQAENWGFVNKVVPQAKVVEEAVNFAKIIAENSPDSTICTRAGLREGWETASVVQATAITGRREWAELQKADNIKEGLMAFKERRKPVWKGAKL</sequence>
<proteinExistence type="inferred from homology"/>
<reference evidence="4 5" key="1">
    <citation type="submission" date="2015-01" db="EMBL/GenBank/DDBJ databases">
        <title>The Genome Sequence of Cladophialophora immunda CBS83496.</title>
        <authorList>
            <consortium name="The Broad Institute Genomics Platform"/>
            <person name="Cuomo C."/>
            <person name="de Hoog S."/>
            <person name="Gorbushina A."/>
            <person name="Stielow B."/>
            <person name="Teixiera M."/>
            <person name="Abouelleil A."/>
            <person name="Chapman S.B."/>
            <person name="Priest M."/>
            <person name="Young S.K."/>
            <person name="Wortman J."/>
            <person name="Nusbaum C."/>
            <person name="Birren B."/>
        </authorList>
    </citation>
    <scope>NUCLEOTIDE SEQUENCE [LARGE SCALE GENOMIC DNA]</scope>
    <source>
        <strain evidence="4 5">CBS 83496</strain>
    </source>
</reference>
<organism evidence="4 5">
    <name type="scientific">Cladophialophora immunda</name>
    <dbReference type="NCBI Taxonomy" id="569365"/>
    <lineage>
        <taxon>Eukaryota</taxon>
        <taxon>Fungi</taxon>
        <taxon>Dikarya</taxon>
        <taxon>Ascomycota</taxon>
        <taxon>Pezizomycotina</taxon>
        <taxon>Eurotiomycetes</taxon>
        <taxon>Chaetothyriomycetidae</taxon>
        <taxon>Chaetothyriales</taxon>
        <taxon>Herpotrichiellaceae</taxon>
        <taxon>Cladophialophora</taxon>
    </lineage>
</organism>
<dbReference type="Gene3D" id="3.90.226.10">
    <property type="entry name" value="2-enoyl-CoA Hydratase, Chain A, domain 1"/>
    <property type="match status" value="1"/>
</dbReference>
<gene>
    <name evidence="4" type="ORF">PV07_11906</name>
</gene>
<protein>
    <recommendedName>
        <fullName evidence="6">Enoyl-CoA hydratase</fullName>
    </recommendedName>
</protein>
<accession>A0A0D2BX78</accession>
<name>A0A0D2BX78_9EURO</name>
<evidence type="ECO:0000256" key="3">
    <source>
        <dbReference type="RuleBase" id="RU003707"/>
    </source>
</evidence>
<dbReference type="Proteomes" id="UP000054466">
    <property type="component" value="Unassembled WGS sequence"/>
</dbReference>
<dbReference type="InterPro" id="IPR018376">
    <property type="entry name" value="Enoyl-CoA_hyd/isom_CS"/>
</dbReference>
<dbReference type="VEuPathDB" id="FungiDB:PV07_11906"/>
<keyword evidence="5" id="KW-1185">Reference proteome</keyword>
<evidence type="ECO:0008006" key="6">
    <source>
        <dbReference type="Google" id="ProtNLM"/>
    </source>
</evidence>
<dbReference type="AlphaFoldDB" id="A0A0D2BX78"/>
<dbReference type="InterPro" id="IPR029045">
    <property type="entry name" value="ClpP/crotonase-like_dom_sf"/>
</dbReference>
<dbReference type="PROSITE" id="PS00166">
    <property type="entry name" value="ENOYL_COA_HYDRATASE"/>
    <property type="match status" value="1"/>
</dbReference>
<dbReference type="InterPro" id="IPR014748">
    <property type="entry name" value="Enoyl-CoA_hydra_C"/>
</dbReference>
<dbReference type="EMBL" id="KN847046">
    <property type="protein sequence ID" value="KIW23728.1"/>
    <property type="molecule type" value="Genomic_DNA"/>
</dbReference>
<dbReference type="GO" id="GO:0006635">
    <property type="term" value="P:fatty acid beta-oxidation"/>
    <property type="evidence" value="ECO:0007669"/>
    <property type="project" value="TreeGrafter"/>
</dbReference>
<evidence type="ECO:0000256" key="1">
    <source>
        <dbReference type="ARBA" id="ARBA00005254"/>
    </source>
</evidence>
<dbReference type="GO" id="GO:0005739">
    <property type="term" value="C:mitochondrion"/>
    <property type="evidence" value="ECO:0007669"/>
    <property type="project" value="TreeGrafter"/>
</dbReference>